<dbReference type="OrthoDB" id="27917at2759"/>
<evidence type="ECO:0000256" key="2">
    <source>
        <dbReference type="ARBA" id="ARBA00004611"/>
    </source>
</evidence>
<dbReference type="SUPFAM" id="SSF52075">
    <property type="entry name" value="Outer arm dynein light chain 1"/>
    <property type="match status" value="1"/>
</dbReference>
<dbReference type="RefSeq" id="XP_034099830.1">
    <property type="nucleotide sequence ID" value="XM_034243939.2"/>
</dbReference>
<dbReference type="Pfam" id="PF14580">
    <property type="entry name" value="LRR_9"/>
    <property type="match status" value="1"/>
</dbReference>
<comment type="subcellular location">
    <subcellularLocation>
        <location evidence="2">Cytoplasm</location>
        <location evidence="2">Cytoskeleton</location>
        <location evidence="2">Flagellum axoneme</location>
    </subcellularLocation>
</comment>
<dbReference type="InterPro" id="IPR001611">
    <property type="entry name" value="Leu-rich_rpt"/>
</dbReference>
<evidence type="ECO:0000256" key="4">
    <source>
        <dbReference type="ARBA" id="ARBA00022614"/>
    </source>
</evidence>
<keyword evidence="7" id="KW-0175">Coiled coil</keyword>
<keyword evidence="4" id="KW-0433">Leucine-rich repeat</keyword>
<dbReference type="Proteomes" id="UP000515160">
    <property type="component" value="Chromosome 2L"/>
</dbReference>
<sequence>MDEETSSTQDGSREPSRDFLEEINFPEPGIINLQMIKSAYLEEGQRGETRRLHQLQPVVLERIKTLRLEFKNILRIDHLWVLPNLTKLCLNCNKIEVIEHIGMLTALKELNLSFNYITKIENLETLVNLEVLSLFSNHIKKIENLETLDKLVILSIGNNMIDKFDGIERLRFVSSLKVLNLEGNPIAKLPDFPLSQYVTAILPQLNYYEYVFIKDEMREEAQKRFYRELREIEGKQEREIQARETEAREHAEAERLASSFVEHLDGHQLYESMWRGDEDGRVLMLIGPQAQELAEEYTKDVHELTQAIYKLGLARFSERDEEVKDFSGSLQQGQQQLQSLGQQQIDEFLQYRDKCFEEATTTLRRLETCEENSEEHLQLCEAMDKINEQFEDTLHDMWHSLMAQELHLHEAVEESTLNFERRISRLMSRFVEEAQVFFLQLRDVCQHFSYNMTDTVSRYLSNKLAQQDLESVPKELRRCIDDRDAVLKLVADMKATHVARVEEREDRMVSRSKEFIDSLIRKRSKEENERHRAKILEINSFMEMMTKALSNLPEEIHQELLNSES</sequence>
<dbReference type="GeneID" id="117564994"/>
<keyword evidence="16" id="KW-1185">Reference proteome</keyword>
<evidence type="ECO:0000256" key="9">
    <source>
        <dbReference type="ARBA" id="ARBA00023212"/>
    </source>
</evidence>
<evidence type="ECO:0000313" key="16">
    <source>
        <dbReference type="Proteomes" id="UP000515160"/>
    </source>
</evidence>
<evidence type="ECO:0000313" key="17">
    <source>
        <dbReference type="RefSeq" id="XP_034099830.1"/>
    </source>
</evidence>
<dbReference type="PANTHER" id="PTHR45973:SF12">
    <property type="entry name" value="DYNEIN REGULATORY COMPLEX SUBUNIT 3"/>
    <property type="match status" value="1"/>
</dbReference>
<accession>A0A6P8WP87</accession>
<dbReference type="SMART" id="SM00365">
    <property type="entry name" value="LRR_SD22"/>
    <property type="match status" value="4"/>
</dbReference>
<dbReference type="AlphaFoldDB" id="A0A6P8WP87"/>
<dbReference type="PROSITE" id="PS51450">
    <property type="entry name" value="LRR"/>
    <property type="match status" value="4"/>
</dbReference>
<keyword evidence="6" id="KW-0282">Flagellum</keyword>
<gene>
    <name evidence="17" type="primary">LOC117564994</name>
</gene>
<dbReference type="InterPro" id="IPR032675">
    <property type="entry name" value="LRR_dom_sf"/>
</dbReference>
<name>A0A6P8WP87_DROAB</name>
<keyword evidence="9" id="KW-0206">Cytoskeleton</keyword>
<comment type="function">
    <text evidence="1">Cilium-specific protein required for cilia structures.</text>
</comment>
<keyword evidence="5" id="KW-0677">Repeat</keyword>
<evidence type="ECO:0000256" key="8">
    <source>
        <dbReference type="ARBA" id="ARBA00023069"/>
    </source>
</evidence>
<evidence type="ECO:0000256" key="3">
    <source>
        <dbReference type="ARBA" id="ARBA00022490"/>
    </source>
</evidence>
<evidence type="ECO:0000256" key="1">
    <source>
        <dbReference type="ARBA" id="ARBA00003843"/>
    </source>
</evidence>
<keyword evidence="3" id="KW-0963">Cytoplasm</keyword>
<proteinExistence type="inferred from homology"/>
<comment type="similarity">
    <text evidence="14">Belongs to the DRC3 family.</text>
</comment>
<evidence type="ECO:0000256" key="10">
    <source>
        <dbReference type="ARBA" id="ARBA00023273"/>
    </source>
</evidence>
<keyword evidence="8" id="KW-0969">Cilium</keyword>
<protein>
    <recommendedName>
        <fullName evidence="11">Dynein axonemal assembly factor 1 homolog</fullName>
    </recommendedName>
    <alternativeName>
        <fullName evidence="13">Defective transmitter-recycling protein</fullName>
    </alternativeName>
    <alternativeName>
        <fullName evidence="15">Dynein regulatory complex subunit 3</fullName>
    </alternativeName>
    <alternativeName>
        <fullName evidence="12">Leucine-rich repeat-containing protein 50 homolog</fullName>
    </alternativeName>
</protein>
<evidence type="ECO:0000256" key="11">
    <source>
        <dbReference type="ARBA" id="ARBA00024433"/>
    </source>
</evidence>
<evidence type="ECO:0000256" key="6">
    <source>
        <dbReference type="ARBA" id="ARBA00022846"/>
    </source>
</evidence>
<evidence type="ECO:0000256" key="5">
    <source>
        <dbReference type="ARBA" id="ARBA00022737"/>
    </source>
</evidence>
<keyword evidence="10" id="KW-0966">Cell projection</keyword>
<dbReference type="InterPro" id="IPR050576">
    <property type="entry name" value="Cilia_flagella_integrity"/>
</dbReference>
<dbReference type="GO" id="GO:0005929">
    <property type="term" value="C:cilium"/>
    <property type="evidence" value="ECO:0007669"/>
    <property type="project" value="TreeGrafter"/>
</dbReference>
<evidence type="ECO:0000256" key="12">
    <source>
        <dbReference type="ARBA" id="ARBA00030843"/>
    </source>
</evidence>
<evidence type="ECO:0000256" key="13">
    <source>
        <dbReference type="ARBA" id="ARBA00031862"/>
    </source>
</evidence>
<organism evidence="16 17">
    <name type="scientific">Drosophila albomicans</name>
    <name type="common">Fruit fly</name>
    <dbReference type="NCBI Taxonomy" id="7291"/>
    <lineage>
        <taxon>Eukaryota</taxon>
        <taxon>Metazoa</taxon>
        <taxon>Ecdysozoa</taxon>
        <taxon>Arthropoda</taxon>
        <taxon>Hexapoda</taxon>
        <taxon>Insecta</taxon>
        <taxon>Pterygota</taxon>
        <taxon>Neoptera</taxon>
        <taxon>Endopterygota</taxon>
        <taxon>Diptera</taxon>
        <taxon>Brachycera</taxon>
        <taxon>Muscomorpha</taxon>
        <taxon>Ephydroidea</taxon>
        <taxon>Drosophilidae</taxon>
        <taxon>Drosophila</taxon>
    </lineage>
</organism>
<evidence type="ECO:0000256" key="14">
    <source>
        <dbReference type="ARBA" id="ARBA00038378"/>
    </source>
</evidence>
<evidence type="ECO:0000256" key="15">
    <source>
        <dbReference type="ARBA" id="ARBA00040950"/>
    </source>
</evidence>
<evidence type="ECO:0000256" key="7">
    <source>
        <dbReference type="ARBA" id="ARBA00023054"/>
    </source>
</evidence>
<dbReference type="Gene3D" id="3.80.10.10">
    <property type="entry name" value="Ribonuclease Inhibitor"/>
    <property type="match status" value="1"/>
</dbReference>
<dbReference type="PANTHER" id="PTHR45973">
    <property type="entry name" value="PROTEIN PHOSPHATASE 1 REGULATORY SUBUNIT SDS22-RELATED"/>
    <property type="match status" value="1"/>
</dbReference>
<reference evidence="17" key="1">
    <citation type="submission" date="2025-08" db="UniProtKB">
        <authorList>
            <consortium name="RefSeq"/>
        </authorList>
    </citation>
    <scope>IDENTIFICATION</scope>
    <source>
        <strain evidence="17">15112-1751.03</strain>
        <tissue evidence="17">Whole Adult</tissue>
    </source>
</reference>